<organism evidence="1 2">
    <name type="scientific">Chthoniobacter flavus Ellin428</name>
    <dbReference type="NCBI Taxonomy" id="497964"/>
    <lineage>
        <taxon>Bacteria</taxon>
        <taxon>Pseudomonadati</taxon>
        <taxon>Verrucomicrobiota</taxon>
        <taxon>Spartobacteria</taxon>
        <taxon>Chthoniobacterales</taxon>
        <taxon>Chthoniobacteraceae</taxon>
        <taxon>Chthoniobacter</taxon>
    </lineage>
</organism>
<sequence>MDLTPAGLVYLQHVREIAAAHEAVAQRLPGSCGAF</sequence>
<evidence type="ECO:0000313" key="2">
    <source>
        <dbReference type="Proteomes" id="UP000005824"/>
    </source>
</evidence>
<dbReference type="InParanoid" id="B4CUL7"/>
<dbReference type="EMBL" id="ABVL01000001">
    <property type="protein sequence ID" value="EDY22255.1"/>
    <property type="molecule type" value="Genomic_DNA"/>
</dbReference>
<protein>
    <submittedName>
        <fullName evidence="1">Uncharacterized protein</fullName>
    </submittedName>
</protein>
<accession>B4CUL7</accession>
<dbReference type="STRING" id="497964.CfE428DRAFT_0380"/>
<dbReference type="AlphaFoldDB" id="B4CUL7"/>
<comment type="caution">
    <text evidence="1">The sequence shown here is derived from an EMBL/GenBank/DDBJ whole genome shotgun (WGS) entry which is preliminary data.</text>
</comment>
<keyword evidence="2" id="KW-1185">Reference proteome</keyword>
<evidence type="ECO:0000313" key="1">
    <source>
        <dbReference type="EMBL" id="EDY22255.1"/>
    </source>
</evidence>
<gene>
    <name evidence="1" type="ORF">CfE428DRAFT_0380</name>
</gene>
<proteinExistence type="predicted"/>
<reference evidence="1 2" key="1">
    <citation type="journal article" date="2011" name="J. Bacteriol.">
        <title>Genome sequence of Chthoniobacter flavus Ellin428, an aerobic heterotrophic soil bacterium.</title>
        <authorList>
            <person name="Kant R."/>
            <person name="van Passel M.W."/>
            <person name="Palva A."/>
            <person name="Lucas S."/>
            <person name="Lapidus A."/>
            <person name="Glavina Del Rio T."/>
            <person name="Dalin E."/>
            <person name="Tice H."/>
            <person name="Bruce D."/>
            <person name="Goodwin L."/>
            <person name="Pitluck S."/>
            <person name="Larimer F.W."/>
            <person name="Land M.L."/>
            <person name="Hauser L."/>
            <person name="Sangwan P."/>
            <person name="de Vos W.M."/>
            <person name="Janssen P.H."/>
            <person name="Smidt H."/>
        </authorList>
    </citation>
    <scope>NUCLEOTIDE SEQUENCE [LARGE SCALE GENOMIC DNA]</scope>
    <source>
        <strain evidence="1 2">Ellin428</strain>
    </source>
</reference>
<dbReference type="Proteomes" id="UP000005824">
    <property type="component" value="Unassembled WGS sequence"/>
</dbReference>
<name>B4CUL7_9BACT</name>